<evidence type="ECO:0000256" key="1">
    <source>
        <dbReference type="SAM" id="MobiDB-lite"/>
    </source>
</evidence>
<name>A0A8H6IPA4_9PEZI</name>
<dbReference type="EMBL" id="WIGN01000518">
    <property type="protein sequence ID" value="KAF6789982.1"/>
    <property type="molecule type" value="Genomic_DNA"/>
</dbReference>
<keyword evidence="3" id="KW-1185">Reference proteome</keyword>
<feature type="compositionally biased region" description="Acidic residues" evidence="1">
    <location>
        <begin position="193"/>
        <end position="210"/>
    </location>
</feature>
<evidence type="ECO:0000313" key="3">
    <source>
        <dbReference type="Proteomes" id="UP000652219"/>
    </source>
</evidence>
<feature type="compositionally biased region" description="Basic and acidic residues" evidence="1">
    <location>
        <begin position="173"/>
        <end position="191"/>
    </location>
</feature>
<protein>
    <recommendedName>
        <fullName evidence="4">C2H2-type domain-containing protein</fullName>
    </recommendedName>
</protein>
<dbReference type="AlphaFoldDB" id="A0A8H6IPA4"/>
<evidence type="ECO:0008006" key="4">
    <source>
        <dbReference type="Google" id="ProtNLM"/>
    </source>
</evidence>
<reference evidence="2 3" key="1">
    <citation type="journal article" date="2020" name="Phytopathology">
        <title>Genome Sequence Resources of Colletotrichum truncatum, C. plurivorum, C. musicola, and C. sojae: Four Species Pathogenic to Soybean (Glycine max).</title>
        <authorList>
            <person name="Rogerio F."/>
            <person name="Boufleur T.R."/>
            <person name="Ciampi-Guillardi M."/>
            <person name="Sukno S.A."/>
            <person name="Thon M.R."/>
            <person name="Massola Junior N.S."/>
            <person name="Baroncelli R."/>
        </authorList>
    </citation>
    <scope>NUCLEOTIDE SEQUENCE [LARGE SCALE GENOMIC DNA]</scope>
    <source>
        <strain evidence="2 3">LFN0009</strain>
    </source>
</reference>
<accession>A0A8H6IPA4</accession>
<proteinExistence type="predicted"/>
<gene>
    <name evidence="2" type="ORF">CSOJ01_14684</name>
</gene>
<organism evidence="2 3">
    <name type="scientific">Colletotrichum sojae</name>
    <dbReference type="NCBI Taxonomy" id="2175907"/>
    <lineage>
        <taxon>Eukaryota</taxon>
        <taxon>Fungi</taxon>
        <taxon>Dikarya</taxon>
        <taxon>Ascomycota</taxon>
        <taxon>Pezizomycotina</taxon>
        <taxon>Sordariomycetes</taxon>
        <taxon>Hypocreomycetidae</taxon>
        <taxon>Glomerellales</taxon>
        <taxon>Glomerellaceae</taxon>
        <taxon>Colletotrichum</taxon>
        <taxon>Colletotrichum orchidearum species complex</taxon>
    </lineage>
</organism>
<comment type="caution">
    <text evidence="2">The sequence shown here is derived from an EMBL/GenBank/DDBJ whole genome shotgun (WGS) entry which is preliminary data.</text>
</comment>
<sequence length="223" mass="24579">MNYPSSSSLEPSLFRSPIGAVAEDHVSDDVDSLVHAPAPTIRSILVALCSNPETRADALNLLNRIQRFEAGIGKQDAAVTRSPGPVSALKKRKSVAEPRICIQCDAIFTDDENFFGACWYHTGQMELMDETVIDRMPGDMSLYDLDTKSIRERHPEAFRWCCCHKSGGMPGCERGHHEYNPDRSKKGRGNEMSDLDDDPLTLDASYDDESSPGHDRSSSTASS</sequence>
<feature type="region of interest" description="Disordered" evidence="1">
    <location>
        <begin position="173"/>
        <end position="223"/>
    </location>
</feature>
<dbReference type="PANTHER" id="PTHR38167:SF1">
    <property type="entry name" value="C2H2-TYPE DOMAIN-CONTAINING PROTEIN"/>
    <property type="match status" value="1"/>
</dbReference>
<evidence type="ECO:0000313" key="2">
    <source>
        <dbReference type="EMBL" id="KAF6789982.1"/>
    </source>
</evidence>
<dbReference type="PANTHER" id="PTHR38167">
    <property type="entry name" value="C2H2-TYPE DOMAIN-CONTAINING PROTEIN"/>
    <property type="match status" value="1"/>
</dbReference>
<dbReference type="Proteomes" id="UP000652219">
    <property type="component" value="Unassembled WGS sequence"/>
</dbReference>